<comment type="caution">
    <text evidence="2">The sequence shown here is derived from an EMBL/GenBank/DDBJ whole genome shotgun (WGS) entry which is preliminary data.</text>
</comment>
<reference evidence="2 3" key="1">
    <citation type="submission" date="2014-06" db="EMBL/GenBank/DDBJ databases">
        <title>Draft genome sequence of Paenibacillus sp. MSt1.</title>
        <authorList>
            <person name="Aw Y.K."/>
            <person name="Ong K.S."/>
            <person name="Gan H.M."/>
            <person name="Lee S.M."/>
        </authorList>
    </citation>
    <scope>NUCLEOTIDE SEQUENCE [LARGE SCALE GENOMIC DNA]</scope>
    <source>
        <strain evidence="2 3">MSt1</strain>
    </source>
</reference>
<sequence length="382" mass="43127">MTTHADDRDYWLQTMQRIAKPVLEALSQGKLKERMPVEAKLDDRELYTYLEAYGRLLVGIAPWLEHGPRTGAEGELRGEYVRLAQLAMDAATDPQSPDRMNFSDGYQPIVDAAFLAHAILRAPTALWSGLDDRIKANVKEALRATRSRKPWFNNWLLFAAMIEAALCVIGDDTWDPMRIDYALKQHEQWYLGDGMYGDGPHYHADYYNSFVIQPMLLDLLETVGDRYAEWAGLRERIQRRAVRYAAVQERSISPEGTFPVVGRSLAYRFGTFQLLAQMALREQLPDDVAPAQVRCALTAVMRRMIEAPGTFDAGGWLTIGFCGHQPEIGEPYISTGSLYLCATVFLPLGLSVDRPFWQDKAADWTSRKAWSGGYTPADHAVE</sequence>
<dbReference type="SUPFAM" id="SSF48230">
    <property type="entry name" value="Chondroitin AC/alginate lyase"/>
    <property type="match status" value="1"/>
</dbReference>
<feature type="domain" description="DUF2264" evidence="1">
    <location>
        <begin position="7"/>
        <end position="364"/>
    </location>
</feature>
<keyword evidence="3" id="KW-1185">Reference proteome</keyword>
<evidence type="ECO:0000313" key="3">
    <source>
        <dbReference type="Proteomes" id="UP000028123"/>
    </source>
</evidence>
<dbReference type="eggNOG" id="COG4289">
    <property type="taxonomic scope" value="Bacteria"/>
</dbReference>
<evidence type="ECO:0000259" key="1">
    <source>
        <dbReference type="Pfam" id="PF10022"/>
    </source>
</evidence>
<organism evidence="2 3">
    <name type="scientific">Paenibacillus tyrfis</name>
    <dbReference type="NCBI Taxonomy" id="1501230"/>
    <lineage>
        <taxon>Bacteria</taxon>
        <taxon>Bacillati</taxon>
        <taxon>Bacillota</taxon>
        <taxon>Bacilli</taxon>
        <taxon>Bacillales</taxon>
        <taxon>Paenibacillaceae</taxon>
        <taxon>Paenibacillus</taxon>
    </lineage>
</organism>
<dbReference type="InterPro" id="IPR008929">
    <property type="entry name" value="Chondroitin_lyas"/>
</dbReference>
<dbReference type="AlphaFoldDB" id="A0A081P093"/>
<dbReference type="EMBL" id="JNVM01000017">
    <property type="protein sequence ID" value="KEQ24116.1"/>
    <property type="molecule type" value="Genomic_DNA"/>
</dbReference>
<gene>
    <name evidence="2" type="ORF">ET33_10445</name>
</gene>
<protein>
    <recommendedName>
        <fullName evidence="1">DUF2264 domain-containing protein</fullName>
    </recommendedName>
</protein>
<dbReference type="Pfam" id="PF10022">
    <property type="entry name" value="DUF2264"/>
    <property type="match status" value="1"/>
</dbReference>
<dbReference type="PANTHER" id="PTHR35339:SF3">
    <property type="entry name" value="DUF2264 DOMAIN-CONTAINING PROTEIN"/>
    <property type="match status" value="1"/>
</dbReference>
<proteinExistence type="predicted"/>
<dbReference type="PANTHER" id="PTHR35339">
    <property type="entry name" value="LINALOOL DEHYDRATASE_ISOMERASE DOMAIN-CONTAINING PROTEIN"/>
    <property type="match status" value="1"/>
</dbReference>
<name>A0A081P093_9BACL</name>
<dbReference type="InterPro" id="IPR049349">
    <property type="entry name" value="DUF2264_N"/>
</dbReference>
<evidence type="ECO:0000313" key="2">
    <source>
        <dbReference type="EMBL" id="KEQ24116.1"/>
    </source>
</evidence>
<dbReference type="InterPro" id="IPR016624">
    <property type="entry name" value="UCP014753"/>
</dbReference>
<dbReference type="Proteomes" id="UP000028123">
    <property type="component" value="Unassembled WGS sequence"/>
</dbReference>
<dbReference type="Gene3D" id="1.50.10.100">
    <property type="entry name" value="Chondroitin AC/alginate lyase"/>
    <property type="match status" value="1"/>
</dbReference>
<dbReference type="RefSeq" id="WP_258958936.1">
    <property type="nucleotide sequence ID" value="NZ_FYEP01000002.1"/>
</dbReference>
<dbReference type="PIRSF" id="PIRSF014753">
    <property type="entry name" value="UCP014753"/>
    <property type="match status" value="1"/>
</dbReference>
<accession>A0A081P093</accession>